<evidence type="ECO:0000256" key="3">
    <source>
        <dbReference type="ARBA" id="ARBA00022490"/>
    </source>
</evidence>
<reference evidence="8 9" key="1">
    <citation type="submission" date="2024-01" db="EMBL/GenBank/DDBJ databases">
        <title>The genomes of 5 underutilized Papilionoideae crops provide insights into root nodulation and disease resistanc.</title>
        <authorList>
            <person name="Jiang F."/>
        </authorList>
    </citation>
    <scope>NUCLEOTIDE SEQUENCE [LARGE SCALE GENOMIC DNA]</scope>
    <source>
        <strain evidence="8">DUOXIRENSHENG_FW03</strain>
        <tissue evidence="8">Leaves</tissue>
    </source>
</reference>
<feature type="region of interest" description="Disordered" evidence="6">
    <location>
        <begin position="83"/>
        <end position="104"/>
    </location>
</feature>
<dbReference type="InterPro" id="IPR044216">
    <property type="entry name" value="WDL7"/>
</dbReference>
<comment type="similarity">
    <text evidence="2">Belongs to the TPX2 family.</text>
</comment>
<feature type="domain" description="TPX2 C-terminal" evidence="7">
    <location>
        <begin position="403"/>
        <end position="471"/>
    </location>
</feature>
<evidence type="ECO:0000313" key="8">
    <source>
        <dbReference type="EMBL" id="KAK7379918.1"/>
    </source>
</evidence>
<evidence type="ECO:0000256" key="1">
    <source>
        <dbReference type="ARBA" id="ARBA00004245"/>
    </source>
</evidence>
<sequence>MAREVEESFSMDFQVDSIHSGSISFGRFENEPLSWERRSSFSHNRYLEEVEKCSKPGSVIEKKAYFEAHFKKKGFFGIIPSTGLDGSSDRTTSENDGSERIGKQEDFESNDGHYIQFDEISQKDFELDEGDQYIEMEMDQRSHEDFVTIEKDHYVQFGEIPANSSYHREYGMDEYEREESITEYPMVSFSSLQMECDVNNSNDLEDASKKSITLDEAENETNNIFSANNKVITELQKDDDVTANTDESSTNMSMIVNEPARAVEETILHDSANPSPRETKLKPQQNYEVNNVRVQKSKSSRSAKDPARIPGRESPRRTNVEKNVSKLATPTICSAGKTTKEVSKSAEKLIRERKSENVSRVRKGAESQPSAIETSSKGIHESERLNQASNSTKSNVRPRAATFNFKCSERAERRKEFYMKLEEKMHRKEAEMNQMQAISLEKTEADIKKLRKSLNFKATPMPSFYRTTSPSQPHGNKAASNNTRSKKEQNKPKCPGSKGDAALPLKSKVGNNPDTDESLTSREPCGISMEECAKTKASEASLISPAPSTNHIHLSDSMTSNHTSGKKEGAKASSQKHRVSNSCKGARQQSNQQRNKSGETTKHRNDVMRKGVRNVGLRSSSKGANLAVYVAS</sequence>
<feature type="compositionally biased region" description="Basic and acidic residues" evidence="6">
    <location>
        <begin position="596"/>
        <end position="609"/>
    </location>
</feature>
<dbReference type="Pfam" id="PF06886">
    <property type="entry name" value="TPX2"/>
    <property type="match status" value="1"/>
</dbReference>
<accession>A0AAN9P0B8</accession>
<organism evidence="8 9">
    <name type="scientific">Psophocarpus tetragonolobus</name>
    <name type="common">Winged bean</name>
    <name type="synonym">Dolichos tetragonolobus</name>
    <dbReference type="NCBI Taxonomy" id="3891"/>
    <lineage>
        <taxon>Eukaryota</taxon>
        <taxon>Viridiplantae</taxon>
        <taxon>Streptophyta</taxon>
        <taxon>Embryophyta</taxon>
        <taxon>Tracheophyta</taxon>
        <taxon>Spermatophyta</taxon>
        <taxon>Magnoliopsida</taxon>
        <taxon>eudicotyledons</taxon>
        <taxon>Gunneridae</taxon>
        <taxon>Pentapetalae</taxon>
        <taxon>rosids</taxon>
        <taxon>fabids</taxon>
        <taxon>Fabales</taxon>
        <taxon>Fabaceae</taxon>
        <taxon>Papilionoideae</taxon>
        <taxon>50 kb inversion clade</taxon>
        <taxon>NPAAA clade</taxon>
        <taxon>indigoferoid/millettioid clade</taxon>
        <taxon>Phaseoleae</taxon>
        <taxon>Psophocarpus</taxon>
    </lineage>
</organism>
<feature type="compositionally biased region" description="Polar residues" evidence="6">
    <location>
        <begin position="546"/>
        <end position="563"/>
    </location>
</feature>
<dbReference type="GO" id="GO:0005874">
    <property type="term" value="C:microtubule"/>
    <property type="evidence" value="ECO:0007669"/>
    <property type="project" value="UniProtKB-KW"/>
</dbReference>
<keyword evidence="3" id="KW-0963">Cytoplasm</keyword>
<dbReference type="EMBL" id="JAYMYS010000010">
    <property type="protein sequence ID" value="KAK7379918.1"/>
    <property type="molecule type" value="Genomic_DNA"/>
</dbReference>
<feature type="compositionally biased region" description="Polar residues" evidence="6">
    <location>
        <begin position="242"/>
        <end position="254"/>
    </location>
</feature>
<gene>
    <name evidence="8" type="ORF">VNO78_34194</name>
</gene>
<keyword evidence="9" id="KW-1185">Reference proteome</keyword>
<feature type="region of interest" description="Disordered" evidence="6">
    <location>
        <begin position="544"/>
        <end position="618"/>
    </location>
</feature>
<feature type="compositionally biased region" description="Basic and acidic residues" evidence="6">
    <location>
        <begin position="338"/>
        <end position="365"/>
    </location>
</feature>
<dbReference type="PANTHER" id="PTHR47067">
    <property type="entry name" value="TPX2 (TARGETING PROTEIN FOR XKLP2) PROTEIN FAMILY-RELATED"/>
    <property type="match status" value="1"/>
</dbReference>
<feature type="compositionally biased region" description="Polar residues" evidence="6">
    <location>
        <begin position="580"/>
        <end position="595"/>
    </location>
</feature>
<feature type="compositionally biased region" description="Polar residues" evidence="6">
    <location>
        <begin position="272"/>
        <end position="294"/>
    </location>
</feature>
<feature type="compositionally biased region" description="Polar residues" evidence="6">
    <location>
        <begin position="465"/>
        <end position="483"/>
    </location>
</feature>
<feature type="compositionally biased region" description="Polar residues" evidence="6">
    <location>
        <begin position="367"/>
        <end position="377"/>
    </location>
</feature>
<feature type="compositionally biased region" description="Basic and acidic residues" evidence="6">
    <location>
        <begin position="87"/>
        <end position="104"/>
    </location>
</feature>
<keyword evidence="4" id="KW-0493">Microtubule</keyword>
<evidence type="ECO:0000256" key="4">
    <source>
        <dbReference type="ARBA" id="ARBA00022701"/>
    </source>
</evidence>
<evidence type="ECO:0000256" key="6">
    <source>
        <dbReference type="SAM" id="MobiDB-lite"/>
    </source>
</evidence>
<feature type="region of interest" description="Disordered" evidence="6">
    <location>
        <begin position="458"/>
        <end position="526"/>
    </location>
</feature>
<evidence type="ECO:0000256" key="2">
    <source>
        <dbReference type="ARBA" id="ARBA00005885"/>
    </source>
</evidence>
<evidence type="ECO:0000256" key="5">
    <source>
        <dbReference type="ARBA" id="ARBA00023212"/>
    </source>
</evidence>
<dbReference type="Proteomes" id="UP001386955">
    <property type="component" value="Unassembled WGS sequence"/>
</dbReference>
<name>A0AAN9P0B8_PSOTE</name>
<keyword evidence="5" id="KW-0206">Cytoskeleton</keyword>
<dbReference type="InterPro" id="IPR027329">
    <property type="entry name" value="TPX2_C"/>
</dbReference>
<feature type="compositionally biased region" description="Polar residues" evidence="6">
    <location>
        <begin position="385"/>
        <end position="395"/>
    </location>
</feature>
<comment type="caution">
    <text evidence="8">The sequence shown here is derived from an EMBL/GenBank/DDBJ whole genome shotgun (WGS) entry which is preliminary data.</text>
</comment>
<protein>
    <recommendedName>
        <fullName evidence="7">TPX2 C-terminal domain-containing protein</fullName>
    </recommendedName>
</protein>
<feature type="compositionally biased region" description="Basic and acidic residues" evidence="6">
    <location>
        <begin position="302"/>
        <end position="324"/>
    </location>
</feature>
<evidence type="ECO:0000259" key="7">
    <source>
        <dbReference type="Pfam" id="PF06886"/>
    </source>
</evidence>
<feature type="region of interest" description="Disordered" evidence="6">
    <location>
        <begin position="236"/>
        <end position="397"/>
    </location>
</feature>
<dbReference type="PANTHER" id="PTHR47067:SF6">
    <property type="entry name" value="PROTEIN WVD2-LIKE 7"/>
    <property type="match status" value="1"/>
</dbReference>
<comment type="subcellular location">
    <subcellularLocation>
        <location evidence="1">Cytoplasm</location>
        <location evidence="1">Cytoskeleton</location>
    </subcellularLocation>
</comment>
<dbReference type="AlphaFoldDB" id="A0AAN9P0B8"/>
<evidence type="ECO:0000313" key="9">
    <source>
        <dbReference type="Proteomes" id="UP001386955"/>
    </source>
</evidence>
<proteinExistence type="inferred from homology"/>